<proteinExistence type="predicted"/>
<name>A0A1X0S551_RHIZD</name>
<dbReference type="GO" id="GO:0005634">
    <property type="term" value="C:nucleus"/>
    <property type="evidence" value="ECO:0007669"/>
    <property type="project" value="UniProtKB-SubCell"/>
</dbReference>
<feature type="region of interest" description="Disordered" evidence="5">
    <location>
        <begin position="561"/>
        <end position="629"/>
    </location>
</feature>
<feature type="compositionally biased region" description="Polar residues" evidence="5">
    <location>
        <begin position="428"/>
        <end position="439"/>
    </location>
</feature>
<evidence type="ECO:0000256" key="3">
    <source>
        <dbReference type="ARBA" id="ARBA00023242"/>
    </source>
</evidence>
<feature type="compositionally biased region" description="Basic and acidic residues" evidence="5">
    <location>
        <begin position="746"/>
        <end position="766"/>
    </location>
</feature>
<dbReference type="VEuPathDB" id="FungiDB:BCV72DRAFT_269758"/>
<feature type="compositionally biased region" description="Low complexity" evidence="5">
    <location>
        <begin position="596"/>
        <end position="613"/>
    </location>
</feature>
<evidence type="ECO:0000259" key="6">
    <source>
        <dbReference type="Pfam" id="PF16755"/>
    </source>
</evidence>
<dbReference type="InterPro" id="IPR039462">
    <property type="entry name" value="Nup159/Nup146_N"/>
</dbReference>
<feature type="compositionally biased region" description="Basic and acidic residues" evidence="5">
    <location>
        <begin position="692"/>
        <end position="701"/>
    </location>
</feature>
<gene>
    <name evidence="7" type="ORF">BCV71DRAFT_197454</name>
</gene>
<keyword evidence="2" id="KW-0813">Transport</keyword>
<dbReference type="AlphaFoldDB" id="A0A1X0S551"/>
<dbReference type="EMBL" id="KV921310">
    <property type="protein sequence ID" value="ORE19437.1"/>
    <property type="molecule type" value="Genomic_DNA"/>
</dbReference>
<feature type="compositionally biased region" description="Basic and acidic residues" evidence="5">
    <location>
        <begin position="711"/>
        <end position="731"/>
    </location>
</feature>
<evidence type="ECO:0000256" key="1">
    <source>
        <dbReference type="ARBA" id="ARBA00004123"/>
    </source>
</evidence>
<evidence type="ECO:0000313" key="7">
    <source>
        <dbReference type="EMBL" id="ORE19437.1"/>
    </source>
</evidence>
<evidence type="ECO:0000256" key="2">
    <source>
        <dbReference type="ARBA" id="ARBA00022448"/>
    </source>
</evidence>
<keyword evidence="4" id="KW-0175">Coiled coil</keyword>
<protein>
    <recommendedName>
        <fullName evidence="6">Nucleoporin Nup159/Nup146 N-terminal domain-containing protein</fullName>
    </recommendedName>
</protein>
<evidence type="ECO:0000256" key="4">
    <source>
        <dbReference type="SAM" id="Coils"/>
    </source>
</evidence>
<dbReference type="Gene3D" id="2.130.10.10">
    <property type="entry name" value="YVTN repeat-like/Quinoprotein amine dehydrogenase"/>
    <property type="match status" value="1"/>
</dbReference>
<dbReference type="OMA" id="VEMFAIN"/>
<feature type="compositionally biased region" description="Basic and acidic residues" evidence="5">
    <location>
        <begin position="781"/>
        <end position="811"/>
    </location>
</feature>
<comment type="subcellular location">
    <subcellularLocation>
        <location evidence="1">Nucleus</location>
    </subcellularLocation>
</comment>
<dbReference type="InterPro" id="IPR015943">
    <property type="entry name" value="WD40/YVTN_repeat-like_dom_sf"/>
</dbReference>
<keyword evidence="3" id="KW-0539">Nucleus</keyword>
<feature type="region of interest" description="Disordered" evidence="5">
    <location>
        <begin position="660"/>
        <end position="819"/>
    </location>
</feature>
<feature type="coiled-coil region" evidence="4">
    <location>
        <begin position="1007"/>
        <end position="1077"/>
    </location>
</feature>
<sequence length="1087" mass="119552">MDNPYSVLDQEESDEYVEFIRFKNLVNDVKVKLPEPPFHEPSQDKKTFFSQLTCSSKYGYFVAACNSGFICGLNQKLYDTIYAANRGETVPLEEYFMIPVKEGGVKFLALTNDDLQLIVGLTGGLLLIYHVSDIIKSRQDATPIRSIPLSCDIISIHPNPEVYPDLLGVCVENKGCQLVQISNGQIVATIPNAVTASWSPKGKQIACGDREGVIRAFDISGALKDEIAPPTSAQGKEVRALLWVENHDFFAIYGTTDSPDAEHFPYMIHRKAESEDEKYQALGEVTPIYNSENPDNQFYLSLIRDFGPEAKAMIIVSNAVASDLAVVGQHDDGTWKTWILEESCIPSLPLSEDDYADTLPVGLTVDFSASKELPPFDASESDTPVQPLPILLFLTNEGRICAYNIYNTNLAKSGQKYSGMITAQDVFSIQPPSDKPATSTQQQPQQQTQQQPQQQQKQQQQEPAAAPFGASATPFGASTTSFGAPAATTSGFSFGAPSNAKIPSFTTMKTSAPSIKPNPSAFGAAASPAPAFGTSGFGGGTGGMAQKLSFAALAKTSTTQSKFTSPGISSSSTFGSSSGTESAPVFGNVSTLGNKATAPTPAFTTTTSYGTTPKSAFASPSAATNQQTPAPVFPSAFTAPKVSAQQVPSAFTSTIGSKYATSEVKKEETSAAPKQKVPEVPKQDIPAAPKQKAPEMYKQKVPEVPMQKVPEVFREEKPQVPKEEEKPKSYEEDLAQGFKGTTLDTKPTEPEHKTVEPPVKEKKEDLSVALETKLPAPQPVQKEKTETEKKPEPVTEKTRREPELPKQREESIEAEVNENDKPVEYKPVIIKRPISAPKSKVRFAARPKEMQQGLDEPHKTTATHPMAREFESIYLETNSAVQISSRIISDIDEEINFHKVEDVPKKADECIAYFDNENHEWKRGDMKVIDRILDELNERVPIAKSEAESVSKSLKSLETSINRLVDHAEDLVGMELKTTKEGKLDLDSTMIEKIKETSVDVQQKELLNILEDKENVFEDNMNKYEQRMEELKKELSLASVPNKPQQKLTTYTLRRIIRDFENSIRNAENQLSTLEKTVERIPSRTIE</sequence>
<organism evidence="7 8">
    <name type="scientific">Rhizopus microsporus</name>
    <dbReference type="NCBI Taxonomy" id="58291"/>
    <lineage>
        <taxon>Eukaryota</taxon>
        <taxon>Fungi</taxon>
        <taxon>Fungi incertae sedis</taxon>
        <taxon>Mucoromycota</taxon>
        <taxon>Mucoromycotina</taxon>
        <taxon>Mucoromycetes</taxon>
        <taxon>Mucorales</taxon>
        <taxon>Mucorineae</taxon>
        <taxon>Rhizopodaceae</taxon>
        <taxon>Rhizopus</taxon>
    </lineage>
</organism>
<feature type="domain" description="Nucleoporin Nup159/Nup146 N-terminal" evidence="6">
    <location>
        <begin position="50"/>
        <end position="399"/>
    </location>
</feature>
<dbReference type="SUPFAM" id="SSF117289">
    <property type="entry name" value="Nucleoporin domain"/>
    <property type="match status" value="1"/>
</dbReference>
<feature type="compositionally biased region" description="Low complexity" evidence="5">
    <location>
        <begin position="440"/>
        <end position="461"/>
    </location>
</feature>
<evidence type="ECO:0000313" key="8">
    <source>
        <dbReference type="Proteomes" id="UP000242381"/>
    </source>
</evidence>
<accession>A0A1X0S551</accession>
<dbReference type="Pfam" id="PF16755">
    <property type="entry name" value="Beta-prop_NUP159_NUP214"/>
    <property type="match status" value="1"/>
</dbReference>
<feature type="region of interest" description="Disordered" evidence="5">
    <location>
        <begin position="428"/>
        <end position="479"/>
    </location>
</feature>
<feature type="compositionally biased region" description="Low complexity" evidence="5">
    <location>
        <begin position="561"/>
        <end position="582"/>
    </location>
</feature>
<evidence type="ECO:0000256" key="5">
    <source>
        <dbReference type="SAM" id="MobiDB-lite"/>
    </source>
</evidence>
<reference evidence="7 8" key="1">
    <citation type="journal article" date="2016" name="Proc. Natl. Acad. Sci. U.S.A.">
        <title>Lipid metabolic changes in an early divergent fungus govern the establishment of a mutualistic symbiosis with endobacteria.</title>
        <authorList>
            <person name="Lastovetsky O.A."/>
            <person name="Gaspar M.L."/>
            <person name="Mondo S.J."/>
            <person name="LaButti K.M."/>
            <person name="Sandor L."/>
            <person name="Grigoriev I.V."/>
            <person name="Henry S.A."/>
            <person name="Pawlowska T.E."/>
        </authorList>
    </citation>
    <scope>NUCLEOTIDE SEQUENCE [LARGE SCALE GENOMIC DNA]</scope>
    <source>
        <strain evidence="7 8">ATCC 11559</strain>
    </source>
</reference>
<dbReference type="Proteomes" id="UP000242381">
    <property type="component" value="Unassembled WGS sequence"/>
</dbReference>